<evidence type="ECO:0000313" key="3">
    <source>
        <dbReference type="Proteomes" id="UP001600064"/>
    </source>
</evidence>
<comment type="caution">
    <text evidence="2">The sequence shown here is derived from an EMBL/GenBank/DDBJ whole genome shotgun (WGS) entry which is preliminary data.</text>
</comment>
<sequence length="152" mass="16716">MANTNTNSMAATNTNVAGANTGNSNGSLNANRQTAAAKDSMQEERELEDMLDSLNQAHLQLRSLRSALPRMLESLSTQQSSPQAAYEAFVKAVEGTNKDIESFRSAFAALQTEGVFARAYASRKENPTGLKQWRPTEHPDWADPDPKKRRMS</sequence>
<feature type="compositionally biased region" description="Low complexity" evidence="1">
    <location>
        <begin position="1"/>
        <end position="31"/>
    </location>
</feature>
<dbReference type="EMBL" id="JAZGUE010000001">
    <property type="protein sequence ID" value="KAL2271924.1"/>
    <property type="molecule type" value="Genomic_DNA"/>
</dbReference>
<keyword evidence="3" id="KW-1185">Reference proteome</keyword>
<dbReference type="RefSeq" id="XP_070870648.1">
    <property type="nucleotide sequence ID" value="XM_071007438.1"/>
</dbReference>
<dbReference type="GeneID" id="98122082"/>
<reference evidence="2 3" key="1">
    <citation type="journal article" date="2024" name="Commun. Biol.">
        <title>Comparative genomic analysis of thermophilic fungi reveals convergent evolutionary adaptations and gene losses.</title>
        <authorList>
            <person name="Steindorff A.S."/>
            <person name="Aguilar-Pontes M.V."/>
            <person name="Robinson A.J."/>
            <person name="Andreopoulos B."/>
            <person name="LaButti K."/>
            <person name="Kuo A."/>
            <person name="Mondo S."/>
            <person name="Riley R."/>
            <person name="Otillar R."/>
            <person name="Haridas S."/>
            <person name="Lipzen A."/>
            <person name="Grimwood J."/>
            <person name="Schmutz J."/>
            <person name="Clum A."/>
            <person name="Reid I.D."/>
            <person name="Moisan M.C."/>
            <person name="Butler G."/>
            <person name="Nguyen T.T.M."/>
            <person name="Dewar K."/>
            <person name="Conant G."/>
            <person name="Drula E."/>
            <person name="Henrissat B."/>
            <person name="Hansel C."/>
            <person name="Singer S."/>
            <person name="Hutchinson M.I."/>
            <person name="de Vries R.P."/>
            <person name="Natvig D.O."/>
            <person name="Powell A.J."/>
            <person name="Tsang A."/>
            <person name="Grigoriev I.V."/>
        </authorList>
    </citation>
    <scope>NUCLEOTIDE SEQUENCE [LARGE SCALE GENOMIC DNA]</scope>
    <source>
        <strain evidence="2 3">ATCC 22073</strain>
    </source>
</reference>
<dbReference type="Proteomes" id="UP001600064">
    <property type="component" value="Unassembled WGS sequence"/>
</dbReference>
<gene>
    <name evidence="2" type="ORF">VTJ83DRAFT_1295</name>
</gene>
<name>A0ABR4DP92_9PEZI</name>
<evidence type="ECO:0000256" key="1">
    <source>
        <dbReference type="SAM" id="MobiDB-lite"/>
    </source>
</evidence>
<proteinExistence type="predicted"/>
<feature type="region of interest" description="Disordered" evidence="1">
    <location>
        <begin position="121"/>
        <end position="152"/>
    </location>
</feature>
<evidence type="ECO:0000313" key="2">
    <source>
        <dbReference type="EMBL" id="KAL2271924.1"/>
    </source>
</evidence>
<feature type="compositionally biased region" description="Basic and acidic residues" evidence="1">
    <location>
        <begin position="134"/>
        <end position="146"/>
    </location>
</feature>
<protein>
    <submittedName>
        <fullName evidence="2">Uncharacterized protein</fullName>
    </submittedName>
</protein>
<feature type="region of interest" description="Disordered" evidence="1">
    <location>
        <begin position="1"/>
        <end position="48"/>
    </location>
</feature>
<accession>A0ABR4DP92</accession>
<organism evidence="2 3">
    <name type="scientific">Remersonia thermophila</name>
    <dbReference type="NCBI Taxonomy" id="72144"/>
    <lineage>
        <taxon>Eukaryota</taxon>
        <taxon>Fungi</taxon>
        <taxon>Dikarya</taxon>
        <taxon>Ascomycota</taxon>
        <taxon>Pezizomycotina</taxon>
        <taxon>Sordariomycetes</taxon>
        <taxon>Sordariomycetidae</taxon>
        <taxon>Sordariales</taxon>
        <taxon>Sordariales incertae sedis</taxon>
        <taxon>Remersonia</taxon>
    </lineage>
</organism>